<evidence type="ECO:0000256" key="1">
    <source>
        <dbReference type="SAM" id="SignalP"/>
    </source>
</evidence>
<dbReference type="SUPFAM" id="SSF57302">
    <property type="entry name" value="Snake toxin-like"/>
    <property type="match status" value="1"/>
</dbReference>
<protein>
    <submittedName>
        <fullName evidence="2">Seminal fluid protein HACP011</fullName>
    </submittedName>
</protein>
<proteinExistence type="evidence at transcript level"/>
<feature type="chain" id="PRO_5003125466" evidence="1">
    <location>
        <begin position="24"/>
        <end position="205"/>
    </location>
</feature>
<accession>D9HQ29</accession>
<reference evidence="2" key="1">
    <citation type="journal article" date="2010" name="Mol. Biol. Evol.">
        <title>Combined EST and proteomic analysis identifies rapidly evolving seminal fluid proteins in Heliconius butterflies.</title>
        <authorList>
            <person name="Walters J.R."/>
            <person name="Harrison R.G."/>
        </authorList>
    </citation>
    <scope>NUCLEOTIDE SEQUENCE</scope>
</reference>
<dbReference type="EMBL" id="HM023784">
    <property type="protein sequence ID" value="ADJ58517.1"/>
    <property type="molecule type" value="mRNA"/>
</dbReference>
<evidence type="ECO:0000313" key="2">
    <source>
        <dbReference type="EMBL" id="ADJ58517.1"/>
    </source>
</evidence>
<sequence length="205" mass="22729">MAKIAVLLALGCVSFGFLKVVDTVKDDIHMGEKDLASLESLHDNDNADTDVDIKQSSKKPDRFAPMNLGSGVSSIYDQPSPTPSPLELITECYACTNCPEVTSDTFSKVCPYNVDEYKRRRCVVYAEKYKHMKTPWYIRGCASERGSCEDIRQAHRHHEDIVTLLSCYECEGDRCNTSGASSLSDFTMAFLAMVVTPLVAKHALS</sequence>
<dbReference type="CDD" id="cd00117">
    <property type="entry name" value="TFP"/>
    <property type="match status" value="1"/>
</dbReference>
<organism evidence="2">
    <name type="scientific">Heliconius erato</name>
    <name type="common">Crimson patched longwing butterfly</name>
    <dbReference type="NCBI Taxonomy" id="33431"/>
    <lineage>
        <taxon>Eukaryota</taxon>
        <taxon>Metazoa</taxon>
        <taxon>Ecdysozoa</taxon>
        <taxon>Arthropoda</taxon>
        <taxon>Hexapoda</taxon>
        <taxon>Insecta</taxon>
        <taxon>Pterygota</taxon>
        <taxon>Neoptera</taxon>
        <taxon>Endopterygota</taxon>
        <taxon>Lepidoptera</taxon>
        <taxon>Glossata</taxon>
        <taxon>Ditrysia</taxon>
        <taxon>Papilionoidea</taxon>
        <taxon>Nymphalidae</taxon>
        <taxon>Heliconiinae</taxon>
        <taxon>Heliconiini</taxon>
        <taxon>Heliconius</taxon>
    </lineage>
</organism>
<feature type="signal peptide" evidence="1">
    <location>
        <begin position="1"/>
        <end position="23"/>
    </location>
</feature>
<dbReference type="InterPro" id="IPR045860">
    <property type="entry name" value="Snake_toxin-like_sf"/>
</dbReference>
<keyword evidence="1" id="KW-0732">Signal</keyword>
<name>D9HQ29_HELEA</name>
<dbReference type="AlphaFoldDB" id="D9HQ29"/>